<dbReference type="AlphaFoldDB" id="A0A024VM73"/>
<keyword evidence="1" id="KW-1133">Transmembrane helix</keyword>
<reference evidence="2 3" key="2">
    <citation type="submission" date="2013-02" db="EMBL/GenBank/DDBJ databases">
        <title>The Genome Sequence of Plasmodium falciparum FCH/4.</title>
        <authorList>
            <consortium name="The Broad Institute Genome Sequencing Platform"/>
            <consortium name="The Broad Institute Genome Sequencing Center for Infectious Disease"/>
            <person name="Neafsey D."/>
            <person name="Cheeseman I."/>
            <person name="Volkman S."/>
            <person name="Adams J."/>
            <person name="Walker B."/>
            <person name="Young S.K."/>
            <person name="Zeng Q."/>
            <person name="Gargeya S."/>
            <person name="Fitzgerald M."/>
            <person name="Haas B."/>
            <person name="Abouelleil A."/>
            <person name="Alvarado L."/>
            <person name="Arachchi H.M."/>
            <person name="Berlin A.M."/>
            <person name="Chapman S.B."/>
            <person name="Dewar J."/>
            <person name="Goldberg J."/>
            <person name="Griggs A."/>
            <person name="Gujja S."/>
            <person name="Hansen M."/>
            <person name="Howarth C."/>
            <person name="Imamovic A."/>
            <person name="Larimer J."/>
            <person name="McCowan C."/>
            <person name="Murphy C."/>
            <person name="Neiman D."/>
            <person name="Pearson M."/>
            <person name="Priest M."/>
            <person name="Roberts A."/>
            <person name="Saif S."/>
            <person name="Shea T."/>
            <person name="Sisk P."/>
            <person name="Sykes S."/>
            <person name="Wortman J."/>
            <person name="Nusbaum C."/>
            <person name="Birren B."/>
        </authorList>
    </citation>
    <scope>NUCLEOTIDE SEQUENCE [LARGE SCALE GENOMIC DNA]</scope>
    <source>
        <strain evidence="2 3">FCH/4</strain>
    </source>
</reference>
<evidence type="ECO:0000256" key="1">
    <source>
        <dbReference type="SAM" id="Phobius"/>
    </source>
</evidence>
<proteinExistence type="predicted"/>
<sequence>MRRLIVVIGVKRVTILIFYVLLSLILAHNENKPYTKSHTAITALRVLSKCELYVSNYDNDPDLESVEENFDIQTSQRFEEYDERMKEKQQKCKEQCDKEIQKIILKDKMEKELMDKFATLHTDIQNDAIPTCFCEKSLANKVEKGCLRCGGILCAAMPELGSIGGSFLYALNAWKPTAITAAKDAALAEATDAATKAGMNAVRLKIEGLLASFTKEQGLVDLRQIVTSSTYNNGPVLVESARKLINDSYKIAGINRTTSFQNTALTSPGELYVGDFAKVGATTYDTTFASQKPLLEAAKVDAVNATYASFQIAIIASIVAILVIVLAMVIIYLILRYRRKKKMKRKLQYIKLLKE</sequence>
<protein>
    <recommendedName>
        <fullName evidence="4">Surface antigen</fullName>
    </recommendedName>
</protein>
<accession>A0A024VM73</accession>
<gene>
    <name evidence="2" type="ORF">PFFCH_03259</name>
</gene>
<dbReference type="Proteomes" id="UP000030656">
    <property type="component" value="Unassembled WGS sequence"/>
</dbReference>
<dbReference type="NCBIfam" id="TIGR01477">
    <property type="entry name" value="RIFIN"/>
    <property type="match status" value="1"/>
</dbReference>
<evidence type="ECO:0008006" key="4">
    <source>
        <dbReference type="Google" id="ProtNLM"/>
    </source>
</evidence>
<name>A0A024VM73_PLAFA</name>
<dbReference type="Pfam" id="PF02009">
    <property type="entry name" value="RIFIN"/>
    <property type="match status" value="1"/>
</dbReference>
<organism evidence="2 3">
    <name type="scientific">Plasmodium falciparum FCH/4</name>
    <dbReference type="NCBI Taxonomy" id="1036724"/>
    <lineage>
        <taxon>Eukaryota</taxon>
        <taxon>Sar</taxon>
        <taxon>Alveolata</taxon>
        <taxon>Apicomplexa</taxon>
        <taxon>Aconoidasida</taxon>
        <taxon>Haemosporida</taxon>
        <taxon>Plasmodiidae</taxon>
        <taxon>Plasmodium</taxon>
        <taxon>Plasmodium (Laverania)</taxon>
    </lineage>
</organism>
<keyword evidence="1" id="KW-0812">Transmembrane</keyword>
<evidence type="ECO:0000313" key="2">
    <source>
        <dbReference type="EMBL" id="ETW29320.1"/>
    </source>
</evidence>
<feature type="transmembrane region" description="Helical" evidence="1">
    <location>
        <begin position="312"/>
        <end position="335"/>
    </location>
</feature>
<dbReference type="InterPro" id="IPR006373">
    <property type="entry name" value="VSA_Rifin"/>
</dbReference>
<evidence type="ECO:0000313" key="3">
    <source>
        <dbReference type="Proteomes" id="UP000030656"/>
    </source>
</evidence>
<reference evidence="2 3" key="1">
    <citation type="submission" date="2013-02" db="EMBL/GenBank/DDBJ databases">
        <title>The Genome Annotation of Plasmodium falciparum FCH/4.</title>
        <authorList>
            <consortium name="The Broad Institute Genome Sequencing Platform"/>
            <consortium name="The Broad Institute Genome Sequencing Center for Infectious Disease"/>
            <person name="Neafsey D."/>
            <person name="Hoffman S."/>
            <person name="Volkman S."/>
            <person name="Rosenthal P."/>
            <person name="Walker B."/>
            <person name="Young S.K."/>
            <person name="Zeng Q."/>
            <person name="Gargeya S."/>
            <person name="Fitzgerald M."/>
            <person name="Haas B."/>
            <person name="Abouelleil A."/>
            <person name="Allen A.W."/>
            <person name="Alvarado L."/>
            <person name="Arachchi H.M."/>
            <person name="Berlin A.M."/>
            <person name="Chapman S.B."/>
            <person name="Gainer-Dewar J."/>
            <person name="Goldberg J."/>
            <person name="Griggs A."/>
            <person name="Gujja S."/>
            <person name="Hansen M."/>
            <person name="Howarth C."/>
            <person name="Imamovic A."/>
            <person name="Ireland A."/>
            <person name="Larimer J."/>
            <person name="McCowan C."/>
            <person name="Murphy C."/>
            <person name="Pearson M."/>
            <person name="Poon T.W."/>
            <person name="Priest M."/>
            <person name="Roberts A."/>
            <person name="Saif S."/>
            <person name="Shea T."/>
            <person name="Sisk P."/>
            <person name="Sykes S."/>
            <person name="Wortman J."/>
            <person name="Nusbaum C."/>
            <person name="Birren B."/>
        </authorList>
    </citation>
    <scope>NUCLEOTIDE SEQUENCE [LARGE SCALE GENOMIC DNA]</scope>
    <source>
        <strain evidence="2 3">FCH/4</strain>
    </source>
</reference>
<keyword evidence="1" id="KW-0472">Membrane</keyword>
<dbReference type="EMBL" id="KI927975">
    <property type="protein sequence ID" value="ETW29320.1"/>
    <property type="molecule type" value="Genomic_DNA"/>
</dbReference>